<dbReference type="Proteomes" id="UP000034291">
    <property type="component" value="Unassembled WGS sequence"/>
</dbReference>
<feature type="chain" id="PRO_5002528759" description="Cell wall mannoprotein 1" evidence="10">
    <location>
        <begin position="18"/>
        <end position="280"/>
    </location>
</feature>
<keyword evidence="2" id="KW-0134">Cell wall</keyword>
<evidence type="ECO:0000256" key="10">
    <source>
        <dbReference type="SAM" id="SignalP"/>
    </source>
</evidence>
<dbReference type="GO" id="GO:0009277">
    <property type="term" value="C:fungal-type cell wall"/>
    <property type="evidence" value="ECO:0007669"/>
    <property type="project" value="UniProtKB-ARBA"/>
</dbReference>
<name>A0A0F8UET3_9EURO</name>
<dbReference type="FunFam" id="1.20.1280.140:FF:000001">
    <property type="entry name" value="Cell wall serine-threonine-rich galactomannoprotein Mp1"/>
    <property type="match status" value="1"/>
</dbReference>
<dbReference type="PANTHER" id="PTHR38123">
    <property type="entry name" value="CELL WALL SERINE-THREONINE-RICH GALACTOMANNOPROTEIN MP1 (AFU_ORTHOLOGUE AFUA_4G03240)"/>
    <property type="match status" value="1"/>
</dbReference>
<evidence type="ECO:0000256" key="1">
    <source>
        <dbReference type="ARBA" id="ARBA00004191"/>
    </source>
</evidence>
<evidence type="ECO:0000256" key="3">
    <source>
        <dbReference type="ARBA" id="ARBA00022525"/>
    </source>
</evidence>
<gene>
    <name evidence="11" type="ORF">ARAM_002974</name>
</gene>
<dbReference type="GO" id="GO:0005576">
    <property type="term" value="C:extracellular region"/>
    <property type="evidence" value="ECO:0007669"/>
    <property type="project" value="TreeGrafter"/>
</dbReference>
<keyword evidence="4 10" id="KW-0732">Signal</keyword>
<feature type="region of interest" description="Disordered" evidence="9">
    <location>
        <begin position="189"/>
        <end position="253"/>
    </location>
</feature>
<dbReference type="GO" id="GO:0008289">
    <property type="term" value="F:lipid binding"/>
    <property type="evidence" value="ECO:0007669"/>
    <property type="project" value="UniProtKB-KW"/>
</dbReference>
<evidence type="ECO:0000313" key="12">
    <source>
        <dbReference type="Proteomes" id="UP000034291"/>
    </source>
</evidence>
<evidence type="ECO:0000256" key="9">
    <source>
        <dbReference type="SAM" id="MobiDB-lite"/>
    </source>
</evidence>
<dbReference type="PANTHER" id="PTHR38123:SF6">
    <property type="entry name" value="CELL WALL SERINE-THREONINE-RICH GALACTOMANNOPROTEIN MP1 (AFU_ORTHOLOGUE AFUA_4G03240)"/>
    <property type="match status" value="1"/>
</dbReference>
<evidence type="ECO:0000313" key="11">
    <source>
        <dbReference type="EMBL" id="KKK18224.1"/>
    </source>
</evidence>
<comment type="function">
    <text evidence="6">Constitutive protein of the cell wall. Antigen target of host humoral immune response.</text>
</comment>
<comment type="similarity">
    <text evidence="7">Belongs to the cell wall mannoprotein 1 family.</text>
</comment>
<dbReference type="InterPro" id="IPR021054">
    <property type="entry name" value="Cell_wall_mannoprotein_1"/>
</dbReference>
<feature type="signal peptide" evidence="10">
    <location>
        <begin position="1"/>
        <end position="17"/>
    </location>
</feature>
<evidence type="ECO:0000256" key="8">
    <source>
        <dbReference type="ARBA" id="ARBA00071527"/>
    </source>
</evidence>
<reference evidence="11 12" key="1">
    <citation type="submission" date="2015-02" db="EMBL/GenBank/DDBJ databases">
        <title>Draft Genome Sequences of Two Closely-Related Aflatoxigenic Aspergillus Species Obtained from the Cote d'Ivoire.</title>
        <authorList>
            <person name="Moore G.G."/>
            <person name="Beltz S.B."/>
            <person name="Mack B.M."/>
        </authorList>
    </citation>
    <scope>NUCLEOTIDE SEQUENCE [LARGE SCALE GENOMIC DNA]</scope>
    <source>
        <strain evidence="11 12">SRRC1468</strain>
    </source>
</reference>
<accession>A0A0F8UET3</accession>
<evidence type="ECO:0000256" key="4">
    <source>
        <dbReference type="ARBA" id="ARBA00022729"/>
    </source>
</evidence>
<dbReference type="EMBL" id="JZBS01002536">
    <property type="protein sequence ID" value="KKK18224.1"/>
    <property type="molecule type" value="Genomic_DNA"/>
</dbReference>
<sequence length="280" mass="27130">MKFTALFALGLASAALATPTKVAREPSLIERDSSPTSVLAAISAKVSDLASAVSAYSGGDPSAVQSASDAVITVTNSGVATIKSGADLTNADALALTSPVQDLTTQIKGVVSDLIDKKSKFEAACAAGQVLTSLNDQYTAASNLAKVLSAKVPSALSSIAEELSSGITAGIQKGIDAYKGASDSGCSTSTSTASASGTATTESETATSTTGSATTTATTSSSPVIPTGSSSASGSSNPTSTPTGSSTSSAASSSFTGAANKERFSYAAGALAAVVVAVAI</sequence>
<evidence type="ECO:0000256" key="6">
    <source>
        <dbReference type="ARBA" id="ARBA00056563"/>
    </source>
</evidence>
<evidence type="ECO:0000256" key="5">
    <source>
        <dbReference type="ARBA" id="ARBA00023121"/>
    </source>
</evidence>
<comment type="caution">
    <text evidence="11">The sequence shown here is derived from an EMBL/GenBank/DDBJ whole genome shotgun (WGS) entry which is preliminary data.</text>
</comment>
<organism evidence="11 12">
    <name type="scientific">Aspergillus rambellii</name>
    <dbReference type="NCBI Taxonomy" id="308745"/>
    <lineage>
        <taxon>Eukaryota</taxon>
        <taxon>Fungi</taxon>
        <taxon>Dikarya</taxon>
        <taxon>Ascomycota</taxon>
        <taxon>Pezizomycotina</taxon>
        <taxon>Eurotiomycetes</taxon>
        <taxon>Eurotiomycetidae</taxon>
        <taxon>Eurotiales</taxon>
        <taxon>Aspergillaceae</taxon>
        <taxon>Aspergillus</taxon>
        <taxon>Aspergillus subgen. Nidulantes</taxon>
    </lineage>
</organism>
<dbReference type="Gene3D" id="6.10.140.790">
    <property type="match status" value="1"/>
</dbReference>
<dbReference type="AlphaFoldDB" id="A0A0F8UET3"/>
<keyword evidence="12" id="KW-1185">Reference proteome</keyword>
<proteinExistence type="inferred from homology"/>
<evidence type="ECO:0000256" key="2">
    <source>
        <dbReference type="ARBA" id="ARBA00022512"/>
    </source>
</evidence>
<keyword evidence="3" id="KW-0964">Secreted</keyword>
<protein>
    <recommendedName>
        <fullName evidence="8">Cell wall mannoprotein 1</fullName>
    </recommendedName>
</protein>
<dbReference type="Gene3D" id="1.20.1280.140">
    <property type="match status" value="1"/>
</dbReference>
<comment type="subcellular location">
    <subcellularLocation>
        <location evidence="1">Secreted</location>
        <location evidence="1">Cell wall</location>
    </subcellularLocation>
</comment>
<dbReference type="Pfam" id="PF12296">
    <property type="entry name" value="HsbA"/>
    <property type="match status" value="1"/>
</dbReference>
<evidence type="ECO:0000256" key="7">
    <source>
        <dbReference type="ARBA" id="ARBA00060953"/>
    </source>
</evidence>
<dbReference type="STRING" id="308745.A0A0F8UET3"/>
<keyword evidence="5" id="KW-0446">Lipid-binding</keyword>
<dbReference type="OrthoDB" id="2422134at2759"/>